<keyword evidence="5" id="KW-0808">Transferase</keyword>
<organism evidence="5 6">
    <name type="scientific">Herbihabitans rhizosphaerae</name>
    <dbReference type="NCBI Taxonomy" id="1872711"/>
    <lineage>
        <taxon>Bacteria</taxon>
        <taxon>Bacillati</taxon>
        <taxon>Actinomycetota</taxon>
        <taxon>Actinomycetes</taxon>
        <taxon>Pseudonocardiales</taxon>
        <taxon>Pseudonocardiaceae</taxon>
        <taxon>Herbihabitans</taxon>
    </lineage>
</organism>
<feature type="transmembrane region" description="Helical" evidence="2">
    <location>
        <begin position="90"/>
        <end position="112"/>
    </location>
</feature>
<feature type="transmembrane region" description="Helical" evidence="2">
    <location>
        <begin position="1296"/>
        <end position="1314"/>
    </location>
</feature>
<keyword evidence="2" id="KW-0472">Membrane</keyword>
<feature type="domain" description="Arabinofuranosyltransferase D third carbohydrate binding module" evidence="4">
    <location>
        <begin position="701"/>
        <end position="842"/>
    </location>
</feature>
<feature type="transmembrane region" description="Helical" evidence="2">
    <location>
        <begin position="320"/>
        <end position="338"/>
    </location>
</feature>
<evidence type="ECO:0000313" key="5">
    <source>
        <dbReference type="EMBL" id="RZS44767.1"/>
    </source>
</evidence>
<evidence type="ECO:0000313" key="6">
    <source>
        <dbReference type="Proteomes" id="UP000294257"/>
    </source>
</evidence>
<feature type="region of interest" description="Disordered" evidence="1">
    <location>
        <begin position="1354"/>
        <end position="1376"/>
    </location>
</feature>
<dbReference type="Pfam" id="PF11847">
    <property type="entry name" value="GT-C_AftD"/>
    <property type="match status" value="1"/>
</dbReference>
<feature type="transmembrane region" description="Helical" evidence="2">
    <location>
        <begin position="218"/>
        <end position="239"/>
    </location>
</feature>
<evidence type="ECO:0000259" key="3">
    <source>
        <dbReference type="Pfam" id="PF11847"/>
    </source>
</evidence>
<dbReference type="GO" id="GO:0016740">
    <property type="term" value="F:transferase activity"/>
    <property type="evidence" value="ECO:0007669"/>
    <property type="project" value="UniProtKB-KW"/>
</dbReference>
<dbReference type="Proteomes" id="UP000294257">
    <property type="component" value="Unassembled WGS sequence"/>
</dbReference>
<feature type="transmembrane region" description="Helical" evidence="2">
    <location>
        <begin position="294"/>
        <end position="313"/>
    </location>
</feature>
<keyword evidence="6" id="KW-1185">Reference proteome</keyword>
<dbReference type="InterPro" id="IPR021798">
    <property type="entry name" value="AftD_N"/>
</dbReference>
<dbReference type="InterPro" id="IPR056997">
    <property type="entry name" value="CBM_AftD"/>
</dbReference>
<dbReference type="EMBL" id="SGWQ01000001">
    <property type="protein sequence ID" value="RZS44767.1"/>
    <property type="molecule type" value="Genomic_DNA"/>
</dbReference>
<dbReference type="SUPFAM" id="SSF49785">
    <property type="entry name" value="Galactose-binding domain-like"/>
    <property type="match status" value="1"/>
</dbReference>
<gene>
    <name evidence="5" type="ORF">EV193_101646</name>
</gene>
<dbReference type="RefSeq" id="WP_242613104.1">
    <property type="nucleotide sequence ID" value="NZ_SGWQ01000001.1"/>
</dbReference>
<reference evidence="5 6" key="1">
    <citation type="submission" date="2019-02" db="EMBL/GenBank/DDBJ databases">
        <title>Genomic Encyclopedia of Type Strains, Phase IV (KMG-IV): sequencing the most valuable type-strain genomes for metagenomic binning, comparative biology and taxonomic classification.</title>
        <authorList>
            <person name="Goeker M."/>
        </authorList>
    </citation>
    <scope>NUCLEOTIDE SEQUENCE [LARGE SCALE GENOMIC DNA]</scope>
    <source>
        <strain evidence="5 6">DSM 101727</strain>
    </source>
</reference>
<keyword evidence="2" id="KW-0812">Transmembrane</keyword>
<feature type="domain" description="Alpha-(1-&gt;3)-arabinofuranosyltransferase N-terminal GT-C" evidence="3">
    <location>
        <begin position="23"/>
        <end position="677"/>
    </location>
</feature>
<evidence type="ECO:0000256" key="1">
    <source>
        <dbReference type="SAM" id="MobiDB-lite"/>
    </source>
</evidence>
<evidence type="ECO:0000256" key="2">
    <source>
        <dbReference type="SAM" id="Phobius"/>
    </source>
</evidence>
<accession>A0A4Q7L606</accession>
<feature type="transmembrane region" description="Helical" evidence="2">
    <location>
        <begin position="180"/>
        <end position="206"/>
    </location>
</feature>
<dbReference type="Pfam" id="PF24607">
    <property type="entry name" value="CBM_AftD"/>
    <property type="match status" value="2"/>
</dbReference>
<comment type="caution">
    <text evidence="5">The sequence shown here is derived from an EMBL/GenBank/DDBJ whole genome shotgun (WGS) entry which is preliminary data.</text>
</comment>
<dbReference type="Gene3D" id="2.60.120.260">
    <property type="entry name" value="Galactose-binding domain-like"/>
    <property type="match status" value="1"/>
</dbReference>
<feature type="transmembrane region" description="Helical" evidence="2">
    <location>
        <begin position="368"/>
        <end position="388"/>
    </location>
</feature>
<sequence length="1376" mass="146679">MVTTWRRLAGLHRDATAWIMLALIVVSLAQRPGKITFDTKLDLAVDPLAFLGRALHLWNPTATAGELQNQAYGYLFPIGPFFALFQGVGVPIWLAQRLWCALLLCLAFYGMLRLARAMGIGSEPARYVGALGYALAPRMLTEIGPLSSEMLPAVALPWVMLPLVRAGVIGSPRRAAGLSALAVLCMGGVNGAMVVMALVLPGLWLLTRRWSREHVKLVLWWVTLVTAACLWWILPLLLLGEYSLPFLNYIESASNTTAPMSLFEVLRGTNQWVAYVVSGTPWWPSGWLLIDNPLLMLVTGLVAAIGLAGLARARLPERRFLVLGVLTGLTLLTIGYVGEMDSPFAESVRQLLDGPLAPLRNVHKFEPVLRLPLMLAFVHGISGTLAWWRNSNTRVTRYATTAIGAVLVLAMAAPAWLGTLRPGPGWDDVPDHWRSAMTWLADTDRDARTLLLPSTGFGEYTWGRTIDEPAQPLARAPWAVRNQIPLGSEGNTRLMDAVDGALADGRGSPGLADLLARSGYRFLLLRNDIDRRSTISPPATVLRAGLASTPGIRLAAGFGPQTTPADQPLVSTVDRSAGPAPAIEVYEIQRDLPRATTTATSDVATVSGGPENLLPLLDSGLLERDRPTVLTGDAETAMGGEHFVTDGLRRRERNVGRVRDGLSQTLTATEAPRQERPQLDVLPFPGAEHQTVAAYRGVRAVTASSSASFADATGGADPSRLPFAAVDRNPSTAWHSSSFTGPSGQWLEMTLDTPRLVDVVNLTLVDDLRVGWPVTRIRIDTDNGSREHAVSQPGVATNYTVAPGLTGRVRVTVLDVAAGRQDGNAGISELFVPGTTPLRALQVPDDVPAAGPTSGPPVSFSFTRGENPRPACYLDGTPRCDATLARQGEEPFGVHRLFHTTREATYRLEATAVPTIGGLNPVGHNGLISSASSQLAGDQTAGPLAAVDGDPATTWIADVNDPRPALHLLWTGEREISDLKIANAPSSNASEPIGVTLISPNGTRRVTLERDGSARFEPLRTDRLEIVVHAAPRTGRQPITPAGIGELRVSTLDDLLRPLGPDTPFTVPCGGGPVIHLDGVRYPTALSGTLADVMGHRPVRLSTCDELSDGVRLPPGDHEVRTESAFSFSVHDLWLTPAGRAPRPVTHRDTTVRTWDATHREVAIGAGPAAVLTVPENANGGWRATLDGRVLEPSRVDGWQQAWLVPEGAGGTVTLEFAPDGRYRTGLLIGAGAILALLVLTAIPVRRRRPYEGLAGGRWVGVALIALLVALGGMVTLVAVLACLLLRQLSTLATKVLALGGMLVATGFAVAGRLAGEGQSGAYGPWAQGALLVSAAAIAAASIDWFGTDGDARRRWDADKEEDKEEAPGVGEAPGA</sequence>
<proteinExistence type="predicted"/>
<feature type="transmembrane region" description="Helical" evidence="2">
    <location>
        <begin position="1326"/>
        <end position="1346"/>
    </location>
</feature>
<protein>
    <submittedName>
        <fullName evidence="5">Arabinofuranan 3-O-arabinosyltransferase</fullName>
    </submittedName>
</protein>
<name>A0A4Q7L606_9PSEU</name>
<evidence type="ECO:0000259" key="4">
    <source>
        <dbReference type="Pfam" id="PF24607"/>
    </source>
</evidence>
<feature type="transmembrane region" description="Helical" evidence="2">
    <location>
        <begin position="1227"/>
        <end position="1247"/>
    </location>
</feature>
<dbReference type="InterPro" id="IPR008979">
    <property type="entry name" value="Galactose-bd-like_sf"/>
</dbReference>
<feature type="transmembrane region" description="Helical" evidence="2">
    <location>
        <begin position="1259"/>
        <end position="1284"/>
    </location>
</feature>
<feature type="domain" description="Arabinofuranosyltransferase D third carbohydrate binding module" evidence="4">
    <location>
        <begin position="935"/>
        <end position="1050"/>
    </location>
</feature>
<keyword evidence="2" id="KW-1133">Transmembrane helix</keyword>